<keyword evidence="1" id="KW-0812">Transmembrane</keyword>
<dbReference type="RefSeq" id="WP_367920224.1">
    <property type="nucleotide sequence ID" value="NZ_BAABAC010000027.1"/>
</dbReference>
<reference evidence="3" key="1">
    <citation type="journal article" date="2019" name="Int. J. Syst. Evol. Microbiol.">
        <title>The Global Catalogue of Microorganisms (GCM) 10K type strain sequencing project: providing services to taxonomists for standard genome sequencing and annotation.</title>
        <authorList>
            <consortium name="The Broad Institute Genomics Platform"/>
            <consortium name="The Broad Institute Genome Sequencing Center for Infectious Disease"/>
            <person name="Wu L."/>
            <person name="Ma J."/>
        </authorList>
    </citation>
    <scope>NUCLEOTIDE SEQUENCE [LARGE SCALE GENOMIC DNA]</scope>
    <source>
        <strain evidence="3">CCUG 52478</strain>
    </source>
</reference>
<keyword evidence="3" id="KW-1185">Reference proteome</keyword>
<comment type="caution">
    <text evidence="2">The sequence shown here is derived from an EMBL/GenBank/DDBJ whole genome shotgun (WGS) entry which is preliminary data.</text>
</comment>
<organism evidence="2 3">
    <name type="scientific">Nocardioides ginsengisoli</name>
    <dbReference type="NCBI Taxonomy" id="363868"/>
    <lineage>
        <taxon>Bacteria</taxon>
        <taxon>Bacillati</taxon>
        <taxon>Actinomycetota</taxon>
        <taxon>Actinomycetes</taxon>
        <taxon>Propionibacteriales</taxon>
        <taxon>Nocardioidaceae</taxon>
        <taxon>Nocardioides</taxon>
    </lineage>
</organism>
<sequence length="50" mass="5251">MSVVRTQPPEASGQRRVREQARDAVALMAFSAAVSVGCALLLLLTPVAGR</sequence>
<evidence type="ECO:0000256" key="1">
    <source>
        <dbReference type="SAM" id="Phobius"/>
    </source>
</evidence>
<evidence type="ECO:0000313" key="3">
    <source>
        <dbReference type="Proteomes" id="UP001597229"/>
    </source>
</evidence>
<keyword evidence="1" id="KW-1133">Transmembrane helix</keyword>
<dbReference type="Proteomes" id="UP001597229">
    <property type="component" value="Unassembled WGS sequence"/>
</dbReference>
<proteinExistence type="predicted"/>
<keyword evidence="1" id="KW-0472">Membrane</keyword>
<accession>A0ABW3W9L5</accession>
<feature type="transmembrane region" description="Helical" evidence="1">
    <location>
        <begin position="24"/>
        <end position="44"/>
    </location>
</feature>
<gene>
    <name evidence="2" type="ORF">ACFQ3F_24590</name>
</gene>
<name>A0ABW3W9L5_9ACTN</name>
<dbReference type="EMBL" id="JBHTLX010000030">
    <property type="protein sequence ID" value="MFD1250993.1"/>
    <property type="molecule type" value="Genomic_DNA"/>
</dbReference>
<evidence type="ECO:0000313" key="2">
    <source>
        <dbReference type="EMBL" id="MFD1250993.1"/>
    </source>
</evidence>
<protein>
    <submittedName>
        <fullName evidence="2">Uncharacterized protein</fullName>
    </submittedName>
</protein>